<evidence type="ECO:0008006" key="5">
    <source>
        <dbReference type="Google" id="ProtNLM"/>
    </source>
</evidence>
<dbReference type="AlphaFoldDB" id="A0A653DIU3"/>
<dbReference type="GO" id="GO:0006412">
    <property type="term" value="P:translation"/>
    <property type="evidence" value="ECO:0007669"/>
    <property type="project" value="InterPro"/>
</dbReference>
<accession>A0A653DIU3</accession>
<dbReference type="InterPro" id="IPR000552">
    <property type="entry name" value="Ribosomal_eL44"/>
</dbReference>
<organism evidence="3 4">
    <name type="scientific">Callosobruchus maculatus</name>
    <name type="common">Southern cowpea weevil</name>
    <name type="synonym">Pulse bruchid</name>
    <dbReference type="NCBI Taxonomy" id="64391"/>
    <lineage>
        <taxon>Eukaryota</taxon>
        <taxon>Metazoa</taxon>
        <taxon>Ecdysozoa</taxon>
        <taxon>Arthropoda</taxon>
        <taxon>Hexapoda</taxon>
        <taxon>Insecta</taxon>
        <taxon>Pterygota</taxon>
        <taxon>Neoptera</taxon>
        <taxon>Endopterygota</taxon>
        <taxon>Coleoptera</taxon>
        <taxon>Polyphaga</taxon>
        <taxon>Cucujiformia</taxon>
        <taxon>Chrysomeloidea</taxon>
        <taxon>Chrysomelidae</taxon>
        <taxon>Bruchinae</taxon>
        <taxon>Bruchini</taxon>
        <taxon>Callosobruchus</taxon>
    </lineage>
</organism>
<proteinExistence type="predicted"/>
<dbReference type="EMBL" id="CAACVG010012220">
    <property type="protein sequence ID" value="VEN59909.1"/>
    <property type="molecule type" value="Genomic_DNA"/>
</dbReference>
<dbReference type="InterPro" id="IPR053708">
    <property type="entry name" value="Ribosomal_LSU_eL42"/>
</dbReference>
<evidence type="ECO:0000313" key="4">
    <source>
        <dbReference type="Proteomes" id="UP000410492"/>
    </source>
</evidence>
<sequence length="35" mass="4245">MECTDCKYRKQIPLKRCKHFELGGDKKRKGQMIQF</sequence>
<gene>
    <name evidence="3" type="ORF">CALMAC_LOCUS17761</name>
</gene>
<dbReference type="Proteomes" id="UP000410492">
    <property type="component" value="Unassembled WGS sequence"/>
</dbReference>
<dbReference type="GO" id="GO:0005840">
    <property type="term" value="C:ribosome"/>
    <property type="evidence" value="ECO:0007669"/>
    <property type="project" value="UniProtKB-KW"/>
</dbReference>
<reference evidence="3 4" key="1">
    <citation type="submission" date="2019-01" db="EMBL/GenBank/DDBJ databases">
        <authorList>
            <person name="Sayadi A."/>
        </authorList>
    </citation>
    <scope>NUCLEOTIDE SEQUENCE [LARGE SCALE GENOMIC DNA]</scope>
</reference>
<evidence type="ECO:0000256" key="2">
    <source>
        <dbReference type="ARBA" id="ARBA00023274"/>
    </source>
</evidence>
<dbReference type="GO" id="GO:1990904">
    <property type="term" value="C:ribonucleoprotein complex"/>
    <property type="evidence" value="ECO:0007669"/>
    <property type="project" value="UniProtKB-KW"/>
</dbReference>
<keyword evidence="1" id="KW-0689">Ribosomal protein</keyword>
<keyword evidence="4" id="KW-1185">Reference proteome</keyword>
<dbReference type="GO" id="GO:0003735">
    <property type="term" value="F:structural constituent of ribosome"/>
    <property type="evidence" value="ECO:0007669"/>
    <property type="project" value="InterPro"/>
</dbReference>
<keyword evidence="2" id="KW-0687">Ribonucleoprotein</keyword>
<evidence type="ECO:0000256" key="1">
    <source>
        <dbReference type="ARBA" id="ARBA00022980"/>
    </source>
</evidence>
<dbReference type="PANTHER" id="PTHR10369">
    <property type="entry name" value="60S RIBOSOMAL PROTEIN L36A/L44"/>
    <property type="match status" value="1"/>
</dbReference>
<protein>
    <recommendedName>
        <fullName evidence="5">60S ribosomal protein L44</fullName>
    </recommendedName>
</protein>
<dbReference type="OrthoDB" id="2967263at2759"/>
<dbReference type="Pfam" id="PF00935">
    <property type="entry name" value="Ribosomal_L44"/>
    <property type="match status" value="1"/>
</dbReference>
<dbReference type="Gene3D" id="3.10.450.80">
    <property type="match status" value="1"/>
</dbReference>
<name>A0A653DIU3_CALMS</name>
<evidence type="ECO:0000313" key="3">
    <source>
        <dbReference type="EMBL" id="VEN59909.1"/>
    </source>
</evidence>